<dbReference type="Proteomes" id="UP001301958">
    <property type="component" value="Unassembled WGS sequence"/>
</dbReference>
<organism evidence="2 3">
    <name type="scientific">Podospora fimiseda</name>
    <dbReference type="NCBI Taxonomy" id="252190"/>
    <lineage>
        <taxon>Eukaryota</taxon>
        <taxon>Fungi</taxon>
        <taxon>Dikarya</taxon>
        <taxon>Ascomycota</taxon>
        <taxon>Pezizomycotina</taxon>
        <taxon>Sordariomycetes</taxon>
        <taxon>Sordariomycetidae</taxon>
        <taxon>Sordariales</taxon>
        <taxon>Podosporaceae</taxon>
        <taxon>Podospora</taxon>
    </lineage>
</organism>
<dbReference type="PANTHER" id="PTHR35043:SF7">
    <property type="entry name" value="TRANSCRIPTION FACTOR DOMAIN-CONTAINING PROTEIN"/>
    <property type="match status" value="1"/>
</dbReference>
<dbReference type="AlphaFoldDB" id="A0AAN7BDZ9"/>
<reference evidence="2" key="1">
    <citation type="journal article" date="2023" name="Mol. Phylogenet. Evol.">
        <title>Genome-scale phylogeny and comparative genomics of the fungal order Sordariales.</title>
        <authorList>
            <person name="Hensen N."/>
            <person name="Bonometti L."/>
            <person name="Westerberg I."/>
            <person name="Brannstrom I.O."/>
            <person name="Guillou S."/>
            <person name="Cros-Aarteil S."/>
            <person name="Calhoun S."/>
            <person name="Haridas S."/>
            <person name="Kuo A."/>
            <person name="Mondo S."/>
            <person name="Pangilinan J."/>
            <person name="Riley R."/>
            <person name="LaButti K."/>
            <person name="Andreopoulos B."/>
            <person name="Lipzen A."/>
            <person name="Chen C."/>
            <person name="Yan M."/>
            <person name="Daum C."/>
            <person name="Ng V."/>
            <person name="Clum A."/>
            <person name="Steindorff A."/>
            <person name="Ohm R.A."/>
            <person name="Martin F."/>
            <person name="Silar P."/>
            <person name="Natvig D.O."/>
            <person name="Lalanne C."/>
            <person name="Gautier V."/>
            <person name="Ament-Velasquez S.L."/>
            <person name="Kruys A."/>
            <person name="Hutchinson M.I."/>
            <person name="Powell A.J."/>
            <person name="Barry K."/>
            <person name="Miller A.N."/>
            <person name="Grigoriev I.V."/>
            <person name="Debuchy R."/>
            <person name="Gladieux P."/>
            <person name="Hiltunen Thoren M."/>
            <person name="Johannesson H."/>
        </authorList>
    </citation>
    <scope>NUCLEOTIDE SEQUENCE</scope>
    <source>
        <strain evidence="2">CBS 990.96</strain>
    </source>
</reference>
<gene>
    <name evidence="2" type="ORF">QBC38DRAFT_490295</name>
</gene>
<evidence type="ECO:0000256" key="1">
    <source>
        <dbReference type="SAM" id="Phobius"/>
    </source>
</evidence>
<evidence type="ECO:0000313" key="2">
    <source>
        <dbReference type="EMBL" id="KAK4222246.1"/>
    </source>
</evidence>
<name>A0AAN7BDZ9_9PEZI</name>
<keyword evidence="1" id="KW-0812">Transmembrane</keyword>
<accession>A0AAN7BDZ9</accession>
<keyword evidence="1" id="KW-0472">Membrane</keyword>
<dbReference type="PANTHER" id="PTHR35043">
    <property type="entry name" value="TRANSCRIPTION FACTOR DOMAIN-CONTAINING PROTEIN"/>
    <property type="match status" value="1"/>
</dbReference>
<proteinExistence type="predicted"/>
<keyword evidence="3" id="KW-1185">Reference proteome</keyword>
<evidence type="ECO:0000313" key="3">
    <source>
        <dbReference type="Proteomes" id="UP001301958"/>
    </source>
</evidence>
<reference evidence="2" key="2">
    <citation type="submission" date="2023-05" db="EMBL/GenBank/DDBJ databases">
        <authorList>
            <consortium name="Lawrence Berkeley National Laboratory"/>
            <person name="Steindorff A."/>
            <person name="Hensen N."/>
            <person name="Bonometti L."/>
            <person name="Westerberg I."/>
            <person name="Brannstrom I.O."/>
            <person name="Guillou S."/>
            <person name="Cros-Aarteil S."/>
            <person name="Calhoun S."/>
            <person name="Haridas S."/>
            <person name="Kuo A."/>
            <person name="Mondo S."/>
            <person name="Pangilinan J."/>
            <person name="Riley R."/>
            <person name="Labutti K."/>
            <person name="Andreopoulos B."/>
            <person name="Lipzen A."/>
            <person name="Chen C."/>
            <person name="Yanf M."/>
            <person name="Daum C."/>
            <person name="Ng V."/>
            <person name="Clum A."/>
            <person name="Ohm R."/>
            <person name="Martin F."/>
            <person name="Silar P."/>
            <person name="Natvig D."/>
            <person name="Lalanne C."/>
            <person name="Gautier V."/>
            <person name="Ament-Velasquez S.L."/>
            <person name="Kruys A."/>
            <person name="Hutchinson M.I."/>
            <person name="Powell A.J."/>
            <person name="Barry K."/>
            <person name="Miller A.N."/>
            <person name="Grigoriev I.V."/>
            <person name="Debuchy R."/>
            <person name="Gladieux P."/>
            <person name="Thoren M.H."/>
            <person name="Johannesson H."/>
        </authorList>
    </citation>
    <scope>NUCLEOTIDE SEQUENCE</scope>
    <source>
        <strain evidence="2">CBS 990.96</strain>
    </source>
</reference>
<dbReference type="EMBL" id="MU865482">
    <property type="protein sequence ID" value="KAK4222246.1"/>
    <property type="molecule type" value="Genomic_DNA"/>
</dbReference>
<feature type="transmembrane region" description="Helical" evidence="1">
    <location>
        <begin position="115"/>
        <end position="140"/>
    </location>
</feature>
<feature type="transmembrane region" description="Helical" evidence="1">
    <location>
        <begin position="38"/>
        <end position="56"/>
    </location>
</feature>
<protein>
    <submittedName>
        <fullName evidence="2">Uncharacterized protein</fullName>
    </submittedName>
</protein>
<sequence>MARYHFSESFLNGGEDIRASEDSPLRFFVELIVAAREALVFFVLLVPLAVILQILYGGIHLSAWNYEFPTATEELLWKLACIFIAAACPVMTIIASFFIYTIYRTDTFRCHGCILALFMVFGFFLFVFLLLAVFAARMYIVIESFISLRSVPIGVYWTPSWIQMIPHI</sequence>
<feature type="transmembrane region" description="Helical" evidence="1">
    <location>
        <begin position="76"/>
        <end position="103"/>
    </location>
</feature>
<comment type="caution">
    <text evidence="2">The sequence shown here is derived from an EMBL/GenBank/DDBJ whole genome shotgun (WGS) entry which is preliminary data.</text>
</comment>
<keyword evidence="1" id="KW-1133">Transmembrane helix</keyword>